<dbReference type="InterPro" id="IPR004752">
    <property type="entry name" value="AmpG_permease/AT-1"/>
</dbReference>
<evidence type="ECO:0000256" key="5">
    <source>
        <dbReference type="ARBA" id="ARBA00022989"/>
    </source>
</evidence>
<dbReference type="EMBL" id="FWXR01000028">
    <property type="protein sequence ID" value="SMD10587.1"/>
    <property type="molecule type" value="Genomic_DNA"/>
</dbReference>
<keyword evidence="3" id="KW-0813">Transport</keyword>
<reference evidence="8 9" key="1">
    <citation type="submission" date="2017-04" db="EMBL/GenBank/DDBJ databases">
        <authorList>
            <person name="Afonso C.L."/>
            <person name="Miller P.J."/>
            <person name="Scott M.A."/>
            <person name="Spackman E."/>
            <person name="Goraichik I."/>
            <person name="Dimitrov K.M."/>
            <person name="Suarez D.L."/>
            <person name="Swayne D.E."/>
        </authorList>
    </citation>
    <scope>NUCLEOTIDE SEQUENCE [LARGE SCALE GENOMIC DNA]</scope>
    <source>
        <strain evidence="8 9">CGMCC 1.10972</strain>
    </source>
</reference>
<keyword evidence="6 7" id="KW-0472">Membrane</keyword>
<keyword evidence="5 7" id="KW-1133">Transmembrane helix</keyword>
<evidence type="ECO:0000256" key="4">
    <source>
        <dbReference type="ARBA" id="ARBA00022692"/>
    </source>
</evidence>
<evidence type="ECO:0000256" key="7">
    <source>
        <dbReference type="SAM" id="Phobius"/>
    </source>
</evidence>
<dbReference type="InterPro" id="IPR036259">
    <property type="entry name" value="MFS_trans_sf"/>
</dbReference>
<feature type="transmembrane region" description="Helical" evidence="7">
    <location>
        <begin position="339"/>
        <end position="361"/>
    </location>
</feature>
<dbReference type="PANTHER" id="PTHR12778:SF10">
    <property type="entry name" value="MAJOR FACILITATOR SUPERFAMILY DOMAIN-CONTAINING PROTEIN 3"/>
    <property type="match status" value="1"/>
</dbReference>
<feature type="transmembrane region" description="Helical" evidence="7">
    <location>
        <begin position="68"/>
        <end position="87"/>
    </location>
</feature>
<evidence type="ECO:0000313" key="8">
    <source>
        <dbReference type="EMBL" id="SMD10587.1"/>
    </source>
</evidence>
<dbReference type="GO" id="GO:0016020">
    <property type="term" value="C:membrane"/>
    <property type="evidence" value="ECO:0007669"/>
    <property type="project" value="UniProtKB-SubCell"/>
</dbReference>
<feature type="transmembrane region" description="Helical" evidence="7">
    <location>
        <begin position="209"/>
        <end position="226"/>
    </location>
</feature>
<feature type="transmembrane region" description="Helical" evidence="7">
    <location>
        <begin position="93"/>
        <end position="119"/>
    </location>
</feature>
<comment type="similarity">
    <text evidence="2">Belongs to the major facilitator superfamily.</text>
</comment>
<protein>
    <submittedName>
        <fullName evidence="8">MFS transporter, putative signal transducer</fullName>
    </submittedName>
</protein>
<feature type="transmembrane region" description="Helical" evidence="7">
    <location>
        <begin position="30"/>
        <end position="47"/>
    </location>
</feature>
<dbReference type="Pfam" id="PF07690">
    <property type="entry name" value="MFS_1"/>
    <property type="match status" value="1"/>
</dbReference>
<dbReference type="PANTHER" id="PTHR12778">
    <property type="entry name" value="SOLUTE CARRIER FAMILY 33 ACETYL-COA TRANSPORTER -RELATED"/>
    <property type="match status" value="1"/>
</dbReference>
<feature type="transmembrane region" description="Helical" evidence="7">
    <location>
        <begin position="158"/>
        <end position="177"/>
    </location>
</feature>
<dbReference type="GO" id="GO:0022857">
    <property type="term" value="F:transmembrane transporter activity"/>
    <property type="evidence" value="ECO:0007669"/>
    <property type="project" value="InterPro"/>
</dbReference>
<dbReference type="InterPro" id="IPR011701">
    <property type="entry name" value="MFS"/>
</dbReference>
<evidence type="ECO:0000256" key="6">
    <source>
        <dbReference type="ARBA" id="ARBA00023136"/>
    </source>
</evidence>
<name>A0A1W2ELJ3_9HYPH</name>
<sequence>MSIAVLFVMQGLTGQFVIQAVPVFLRWAGQSPALIGLVFLSALPYVLRFLWAPLVDRYGSQRHGRRRVWVLGAQLVVLAILGAMALLDPREQPIGIMILAAGLMTVLGTQLTAAGALAIELFDKAQYPRLAAVQAASAGLAGFLLGAGVLFALSDLGWQASVLGVLSISGLTTLLLWPEPLDQGRLGEGRRPGFLAAFALLRIALLRRLLLVAVLSGFGVALPYGLKPILQVDVGLDIAEIGLVGIVGGNAVGLLAALFMRPFVERFGGYRCLGALALAGAALAGMMFAVVVLDGLSLWNVVLFVLTGNALAFASFTAERSLAMPLCAGAETATRFATFVSLEGAAVLSLAALGTALSGAFGAQTVFALATAGSLAGAFWAFRLGVREGSKAP</sequence>
<keyword evidence="4 7" id="KW-0812">Transmembrane</keyword>
<keyword evidence="9" id="KW-1185">Reference proteome</keyword>
<dbReference type="SUPFAM" id="SSF103473">
    <property type="entry name" value="MFS general substrate transporter"/>
    <property type="match status" value="1"/>
</dbReference>
<evidence type="ECO:0000313" key="9">
    <source>
        <dbReference type="Proteomes" id="UP000192656"/>
    </source>
</evidence>
<dbReference type="AlphaFoldDB" id="A0A1W2ELJ3"/>
<evidence type="ECO:0000256" key="2">
    <source>
        <dbReference type="ARBA" id="ARBA00008335"/>
    </source>
</evidence>
<proteinExistence type="inferred from homology"/>
<feature type="transmembrane region" description="Helical" evidence="7">
    <location>
        <begin position="131"/>
        <end position="152"/>
    </location>
</feature>
<dbReference type="Gene3D" id="1.20.1250.20">
    <property type="entry name" value="MFS general substrate transporter like domains"/>
    <property type="match status" value="1"/>
</dbReference>
<accession>A0A1W2ELJ3</accession>
<dbReference type="RefSeq" id="WP_170923382.1">
    <property type="nucleotide sequence ID" value="NZ_FWXR01000028.1"/>
</dbReference>
<feature type="transmembrane region" description="Helical" evidence="7">
    <location>
        <begin position="238"/>
        <end position="260"/>
    </location>
</feature>
<feature type="transmembrane region" description="Helical" evidence="7">
    <location>
        <begin position="367"/>
        <end position="386"/>
    </location>
</feature>
<dbReference type="Proteomes" id="UP000192656">
    <property type="component" value="Unassembled WGS sequence"/>
</dbReference>
<dbReference type="STRING" id="937218.SAMN06297251_1285"/>
<organism evidence="8 9">
    <name type="scientific">Fulvimarina manganoxydans</name>
    <dbReference type="NCBI Taxonomy" id="937218"/>
    <lineage>
        <taxon>Bacteria</taxon>
        <taxon>Pseudomonadati</taxon>
        <taxon>Pseudomonadota</taxon>
        <taxon>Alphaproteobacteria</taxon>
        <taxon>Hyphomicrobiales</taxon>
        <taxon>Aurantimonadaceae</taxon>
        <taxon>Fulvimarina</taxon>
    </lineage>
</organism>
<gene>
    <name evidence="8" type="ORF">SAMN06297251_1285</name>
</gene>
<evidence type="ECO:0000256" key="3">
    <source>
        <dbReference type="ARBA" id="ARBA00022448"/>
    </source>
</evidence>
<comment type="subcellular location">
    <subcellularLocation>
        <location evidence="1">Membrane</location>
        <topology evidence="1">Multi-pass membrane protein</topology>
    </subcellularLocation>
</comment>
<feature type="transmembrane region" description="Helical" evidence="7">
    <location>
        <begin position="298"/>
        <end position="318"/>
    </location>
</feature>
<evidence type="ECO:0000256" key="1">
    <source>
        <dbReference type="ARBA" id="ARBA00004141"/>
    </source>
</evidence>
<feature type="transmembrane region" description="Helical" evidence="7">
    <location>
        <begin position="272"/>
        <end position="292"/>
    </location>
</feature>